<accession>A0A6N6M9V6</accession>
<sequence length="269" mass="30242">MKNILIPTDFSELATNAVDIGAQLARTTNSTLHILHVAPKKDKAEESQKKMDELLNSDMLKGINVKSVFLQEKLEGAIVKTARDIDVDIIVMGARGEKLSSRIVGSNTERVVRLAQRPVLVIKNKIEHFKIENIVFASSFYTEIRPVFPKIQEFAEFNDAKLHLLKVITPKNFETTTYTRKLMTDFADRNDLKNYTINIYNEESKDAGINKFAQEVNADLIAMTTHGRKGLSQVLLGSLTETVASESQIPVLSVKLPEKKSNNRILFPE</sequence>
<dbReference type="AlphaFoldDB" id="A0A6N6M9V6"/>
<feature type="domain" description="UspA" evidence="2">
    <location>
        <begin position="150"/>
        <end position="255"/>
    </location>
</feature>
<dbReference type="SUPFAM" id="SSF52402">
    <property type="entry name" value="Adenine nucleotide alpha hydrolases-like"/>
    <property type="match status" value="2"/>
</dbReference>
<keyword evidence="4" id="KW-1185">Reference proteome</keyword>
<protein>
    <submittedName>
        <fullName evidence="3">Universal stress protein</fullName>
    </submittedName>
</protein>
<dbReference type="OrthoDB" id="9788959at2"/>
<evidence type="ECO:0000313" key="4">
    <source>
        <dbReference type="Proteomes" id="UP000435357"/>
    </source>
</evidence>
<dbReference type="InterPro" id="IPR014729">
    <property type="entry name" value="Rossmann-like_a/b/a_fold"/>
</dbReference>
<dbReference type="Gene3D" id="3.40.50.620">
    <property type="entry name" value="HUPs"/>
    <property type="match status" value="2"/>
</dbReference>
<dbReference type="Pfam" id="PF00582">
    <property type="entry name" value="Usp"/>
    <property type="match status" value="2"/>
</dbReference>
<dbReference type="PANTHER" id="PTHR46268">
    <property type="entry name" value="STRESS RESPONSE PROTEIN NHAX"/>
    <property type="match status" value="1"/>
</dbReference>
<evidence type="ECO:0000256" key="1">
    <source>
        <dbReference type="ARBA" id="ARBA00008791"/>
    </source>
</evidence>
<evidence type="ECO:0000259" key="2">
    <source>
        <dbReference type="Pfam" id="PF00582"/>
    </source>
</evidence>
<dbReference type="PANTHER" id="PTHR46268:SF6">
    <property type="entry name" value="UNIVERSAL STRESS PROTEIN UP12"/>
    <property type="match status" value="1"/>
</dbReference>
<dbReference type="RefSeq" id="WP_151166478.1">
    <property type="nucleotide sequence ID" value="NZ_WACR01000002.1"/>
</dbReference>
<feature type="domain" description="UspA" evidence="2">
    <location>
        <begin position="1"/>
        <end position="123"/>
    </location>
</feature>
<dbReference type="EMBL" id="WACR01000002">
    <property type="protein sequence ID" value="KAB1065653.1"/>
    <property type="molecule type" value="Genomic_DNA"/>
</dbReference>
<reference evidence="3 4" key="1">
    <citation type="submission" date="2019-09" db="EMBL/GenBank/DDBJ databases">
        <title>Genomes of Cryomorphaceae.</title>
        <authorList>
            <person name="Bowman J.P."/>
        </authorList>
    </citation>
    <scope>NUCLEOTIDE SEQUENCE [LARGE SCALE GENOMIC DNA]</scope>
    <source>
        <strain evidence="3 4">KCTC 52047</strain>
    </source>
</reference>
<gene>
    <name evidence="3" type="ORF">F3059_03085</name>
</gene>
<proteinExistence type="inferred from homology"/>
<dbReference type="InterPro" id="IPR006016">
    <property type="entry name" value="UspA"/>
</dbReference>
<evidence type="ECO:0000313" key="3">
    <source>
        <dbReference type="EMBL" id="KAB1065653.1"/>
    </source>
</evidence>
<comment type="caution">
    <text evidence="3">The sequence shown here is derived from an EMBL/GenBank/DDBJ whole genome shotgun (WGS) entry which is preliminary data.</text>
</comment>
<dbReference type="InterPro" id="IPR006015">
    <property type="entry name" value="Universal_stress_UspA"/>
</dbReference>
<dbReference type="Proteomes" id="UP000435357">
    <property type="component" value="Unassembled WGS sequence"/>
</dbReference>
<comment type="similarity">
    <text evidence="1">Belongs to the universal stress protein A family.</text>
</comment>
<dbReference type="PRINTS" id="PR01438">
    <property type="entry name" value="UNVRSLSTRESS"/>
</dbReference>
<dbReference type="CDD" id="cd00293">
    <property type="entry name" value="USP-like"/>
    <property type="match status" value="2"/>
</dbReference>
<name>A0A6N6M9V6_9FLAO</name>
<organism evidence="3 4">
    <name type="scientific">Salibacter halophilus</name>
    <dbReference type="NCBI Taxonomy" id="1803916"/>
    <lineage>
        <taxon>Bacteria</taxon>
        <taxon>Pseudomonadati</taxon>
        <taxon>Bacteroidota</taxon>
        <taxon>Flavobacteriia</taxon>
        <taxon>Flavobacteriales</taxon>
        <taxon>Salibacteraceae</taxon>
        <taxon>Salibacter</taxon>
    </lineage>
</organism>